<evidence type="ECO:0000256" key="1">
    <source>
        <dbReference type="SAM" id="MobiDB-lite"/>
    </source>
</evidence>
<protein>
    <submittedName>
        <fullName evidence="3">Uncharacterized protein</fullName>
    </submittedName>
</protein>
<sequence length="197" mass="22587">MTKFASIPTKSNLQNSPAQDTSNETEKYEYQNIVLKLSNLTKKYQDNLNKENLQEKQINQILQRLLINLENPSTTDKTKIREFYDFLNSRHPKAGIKNIDVIQQDENISASKFILGTFFIMASIMTGVFPFILIVSGLVYLATDRSLFDIFNTNGEQYAKEVTLVEARDLKKYGVFFNPAPPTEEEETDLPFMGIKI</sequence>
<dbReference type="EMBL" id="LNYO01000027">
    <property type="protein sequence ID" value="KTD32173.1"/>
    <property type="molecule type" value="Genomic_DNA"/>
</dbReference>
<feature type="region of interest" description="Disordered" evidence="1">
    <location>
        <begin position="1"/>
        <end position="25"/>
    </location>
</feature>
<evidence type="ECO:0000313" key="3">
    <source>
        <dbReference type="EMBL" id="KTD32173.1"/>
    </source>
</evidence>
<gene>
    <name evidence="3" type="ORF">Lnau_3084</name>
</gene>
<feature type="transmembrane region" description="Helical" evidence="2">
    <location>
        <begin position="113"/>
        <end position="141"/>
    </location>
</feature>
<keyword evidence="2" id="KW-1133">Transmembrane helix</keyword>
<evidence type="ECO:0000313" key="4">
    <source>
        <dbReference type="Proteomes" id="UP000054725"/>
    </source>
</evidence>
<accession>A0A0W0WIL5</accession>
<dbReference type="STRING" id="45070.Lnau_3084"/>
<keyword evidence="4" id="KW-1185">Reference proteome</keyword>
<comment type="caution">
    <text evidence="3">The sequence shown here is derived from an EMBL/GenBank/DDBJ whole genome shotgun (WGS) entry which is preliminary data.</text>
</comment>
<feature type="compositionally biased region" description="Polar residues" evidence="1">
    <location>
        <begin position="8"/>
        <end position="22"/>
    </location>
</feature>
<proteinExistence type="predicted"/>
<name>A0A0W0WIL5_9GAMM</name>
<keyword evidence="2" id="KW-0812">Transmembrane</keyword>
<dbReference type="AlphaFoldDB" id="A0A0W0WIL5"/>
<organism evidence="3 4">
    <name type="scientific">Legionella nautarum</name>
    <dbReference type="NCBI Taxonomy" id="45070"/>
    <lineage>
        <taxon>Bacteria</taxon>
        <taxon>Pseudomonadati</taxon>
        <taxon>Pseudomonadota</taxon>
        <taxon>Gammaproteobacteria</taxon>
        <taxon>Legionellales</taxon>
        <taxon>Legionellaceae</taxon>
        <taxon>Legionella</taxon>
    </lineage>
</organism>
<dbReference type="RefSeq" id="WP_058506061.1">
    <property type="nucleotide sequence ID" value="NZ_CAAAIF010000026.1"/>
</dbReference>
<reference evidence="3 4" key="1">
    <citation type="submission" date="2015-11" db="EMBL/GenBank/DDBJ databases">
        <title>Genomic analysis of 38 Legionella species identifies large and diverse effector repertoires.</title>
        <authorList>
            <person name="Burstein D."/>
            <person name="Amaro F."/>
            <person name="Zusman T."/>
            <person name="Lifshitz Z."/>
            <person name="Cohen O."/>
            <person name="Gilbert J.A."/>
            <person name="Pupko T."/>
            <person name="Shuman H.A."/>
            <person name="Segal G."/>
        </authorList>
    </citation>
    <scope>NUCLEOTIDE SEQUENCE [LARGE SCALE GENOMIC DNA]</scope>
    <source>
        <strain evidence="3 4">ATCC 49506</strain>
    </source>
</reference>
<keyword evidence="2" id="KW-0472">Membrane</keyword>
<dbReference type="Proteomes" id="UP000054725">
    <property type="component" value="Unassembled WGS sequence"/>
</dbReference>
<evidence type="ECO:0000256" key="2">
    <source>
        <dbReference type="SAM" id="Phobius"/>
    </source>
</evidence>
<dbReference type="PATRIC" id="fig|45070.6.peg.3257"/>